<dbReference type="InterPro" id="IPR024747">
    <property type="entry name" value="Pyridox_Oxase-rel"/>
</dbReference>
<dbReference type="EMBL" id="DXES01000070">
    <property type="protein sequence ID" value="HIX65280.1"/>
    <property type="molecule type" value="Genomic_DNA"/>
</dbReference>
<evidence type="ECO:0000313" key="1">
    <source>
        <dbReference type="EMBL" id="HIX65280.1"/>
    </source>
</evidence>
<dbReference type="SUPFAM" id="SSF50475">
    <property type="entry name" value="FMN-binding split barrel"/>
    <property type="match status" value="1"/>
</dbReference>
<dbReference type="InterPro" id="IPR012349">
    <property type="entry name" value="Split_barrel_FMN-bd"/>
</dbReference>
<accession>A0A9D1WR44</accession>
<dbReference type="AlphaFoldDB" id="A0A9D1WR44"/>
<dbReference type="PANTHER" id="PTHR34071">
    <property type="entry name" value="5-NITROIMIDAZOLE ANTIBIOTICS RESISTANCE PROTEIN, NIMA-FAMILY-RELATED PROTEIN-RELATED"/>
    <property type="match status" value="1"/>
</dbReference>
<dbReference type="Gene3D" id="2.30.110.10">
    <property type="entry name" value="Electron Transport, Fmn-binding Protein, Chain A"/>
    <property type="match status" value="1"/>
</dbReference>
<gene>
    <name evidence="1" type="ORF">H9736_03430</name>
</gene>
<comment type="caution">
    <text evidence="1">The sequence shown here is derived from an EMBL/GenBank/DDBJ whole genome shotgun (WGS) entry which is preliminary data.</text>
</comment>
<proteinExistence type="predicted"/>
<protein>
    <submittedName>
        <fullName evidence="1">Pyridoxamine 5'-phosphate oxidase family protein</fullName>
    </submittedName>
</protein>
<name>A0A9D1WR44_9FIRM</name>
<dbReference type="Pfam" id="PF12900">
    <property type="entry name" value="Pyridox_ox_2"/>
    <property type="match status" value="1"/>
</dbReference>
<dbReference type="PANTHER" id="PTHR34071:SF2">
    <property type="entry name" value="FLAVIN-NUCLEOTIDE-BINDING PROTEIN"/>
    <property type="match status" value="1"/>
</dbReference>
<sequence length="165" mass="18747">MFPAMRRAKQALSPQECQAILERGRTCVLAVSGAEGYPYAVPLNYVYQDGKLYFHCAKQGQKLDAIRQNPKVSVCVVDRDEIYPADYTTLFSSVILFGRARILEEEAEKRAAITLFTKKYVPNDPEDYRQYRINRSYPSLCMVEITVEHMTGKQAKELMPPAAQG</sequence>
<dbReference type="Proteomes" id="UP000886800">
    <property type="component" value="Unassembled WGS sequence"/>
</dbReference>
<reference evidence="1" key="1">
    <citation type="journal article" date="2021" name="PeerJ">
        <title>Extensive microbial diversity within the chicken gut microbiome revealed by metagenomics and culture.</title>
        <authorList>
            <person name="Gilroy R."/>
            <person name="Ravi A."/>
            <person name="Getino M."/>
            <person name="Pursley I."/>
            <person name="Horton D.L."/>
            <person name="Alikhan N.F."/>
            <person name="Baker D."/>
            <person name="Gharbi K."/>
            <person name="Hall N."/>
            <person name="Watson M."/>
            <person name="Adriaenssens E.M."/>
            <person name="Foster-Nyarko E."/>
            <person name="Jarju S."/>
            <person name="Secka A."/>
            <person name="Antonio M."/>
            <person name="Oren A."/>
            <person name="Chaudhuri R.R."/>
            <person name="La Ragione R."/>
            <person name="Hildebrand F."/>
            <person name="Pallen M.J."/>
        </authorList>
    </citation>
    <scope>NUCLEOTIDE SEQUENCE</scope>
    <source>
        <strain evidence="1">CHK188-5543</strain>
    </source>
</reference>
<reference evidence="1" key="2">
    <citation type="submission" date="2021-04" db="EMBL/GenBank/DDBJ databases">
        <authorList>
            <person name="Gilroy R."/>
        </authorList>
    </citation>
    <scope>NUCLEOTIDE SEQUENCE</scope>
    <source>
        <strain evidence="1">CHK188-5543</strain>
    </source>
</reference>
<organism evidence="1 2">
    <name type="scientific">Candidatus Anaerotruncus excrementipullorum</name>
    <dbReference type="NCBI Taxonomy" id="2838465"/>
    <lineage>
        <taxon>Bacteria</taxon>
        <taxon>Bacillati</taxon>
        <taxon>Bacillota</taxon>
        <taxon>Clostridia</taxon>
        <taxon>Eubacteriales</taxon>
        <taxon>Oscillospiraceae</taxon>
        <taxon>Anaerotruncus</taxon>
    </lineage>
</organism>
<evidence type="ECO:0000313" key="2">
    <source>
        <dbReference type="Proteomes" id="UP000886800"/>
    </source>
</evidence>